<gene>
    <name evidence="2" type="ORF">TGPRC2_258760</name>
</gene>
<dbReference type="Proteomes" id="UP000075225">
    <property type="component" value="Unassembled WGS sequence"/>
</dbReference>
<feature type="region of interest" description="Disordered" evidence="1">
    <location>
        <begin position="191"/>
        <end position="230"/>
    </location>
</feature>
<proteinExistence type="predicted"/>
<feature type="compositionally biased region" description="Basic and acidic residues" evidence="1">
    <location>
        <begin position="370"/>
        <end position="410"/>
    </location>
</feature>
<evidence type="ECO:0000313" key="2">
    <source>
        <dbReference type="EMBL" id="KYK70300.1"/>
    </source>
</evidence>
<evidence type="ECO:0000256" key="1">
    <source>
        <dbReference type="SAM" id="MobiDB-lite"/>
    </source>
</evidence>
<name>A0A151HLZ1_TOXGO</name>
<comment type="caution">
    <text evidence="2">The sequence shown here is derived from an EMBL/GenBank/DDBJ whole genome shotgun (WGS) entry which is preliminary data.</text>
</comment>
<feature type="region of interest" description="Disordered" evidence="1">
    <location>
        <begin position="125"/>
        <end position="151"/>
    </location>
</feature>
<feature type="region of interest" description="Disordered" evidence="1">
    <location>
        <begin position="295"/>
        <end position="341"/>
    </location>
</feature>
<dbReference type="VEuPathDB" id="ToxoDB:TGPRC2_258760"/>
<feature type="compositionally biased region" description="Acidic residues" evidence="1">
    <location>
        <begin position="298"/>
        <end position="309"/>
    </location>
</feature>
<feature type="compositionally biased region" description="Basic and acidic residues" evidence="1">
    <location>
        <begin position="602"/>
        <end position="627"/>
    </location>
</feature>
<protein>
    <submittedName>
        <fullName evidence="2">Uncharacterized protein</fullName>
    </submittedName>
</protein>
<feature type="compositionally biased region" description="Polar residues" evidence="1">
    <location>
        <begin position="630"/>
        <end position="642"/>
    </location>
</feature>
<feature type="compositionally biased region" description="Basic and acidic residues" evidence="1">
    <location>
        <begin position="219"/>
        <end position="230"/>
    </location>
</feature>
<dbReference type="AlphaFoldDB" id="A0A151HLZ1"/>
<feature type="region of interest" description="Disordered" evidence="1">
    <location>
        <begin position="540"/>
        <end position="562"/>
    </location>
</feature>
<dbReference type="EMBL" id="AHZP02000576">
    <property type="protein sequence ID" value="KYK70300.1"/>
    <property type="molecule type" value="Genomic_DNA"/>
</dbReference>
<feature type="region of interest" description="Disordered" evidence="1">
    <location>
        <begin position="591"/>
        <end position="642"/>
    </location>
</feature>
<feature type="compositionally biased region" description="Low complexity" evidence="1">
    <location>
        <begin position="358"/>
        <end position="368"/>
    </location>
</feature>
<evidence type="ECO:0000313" key="3">
    <source>
        <dbReference type="Proteomes" id="UP000075225"/>
    </source>
</evidence>
<accession>A0A151HLZ1</accession>
<reference evidence="3" key="1">
    <citation type="submission" date="2016-03" db="EMBL/GenBank/DDBJ databases">
        <authorList>
            <person name="Sibley D."/>
            <person name="Venepally P."/>
            <person name="Karamycheva S."/>
            <person name="Hadjithomas M."/>
            <person name="Khan A."/>
            <person name="Brunk B."/>
            <person name="Roos D."/>
            <person name="Caler E."/>
            <person name="Lorenzi H."/>
        </authorList>
    </citation>
    <scope>NUCLEOTIDE SEQUENCE [LARGE SCALE GENOMIC DNA]</scope>
    <source>
        <strain evidence="3">TgCatPRC2</strain>
    </source>
</reference>
<sequence>MQGRLSLSQEPLGSLAAAAADLLQAHGLCPLVSSPLTLNCFHSSSSSFSSSSSYSYSSSSSSLCEDSGAPITAFFSQGRAPLPGGERGIFLSSSVADSAAAIQSDASPAPWTALDVPSCVRHQHSNPSHRLSSLPLPSSSPCSPASPLSSSGGLPVICPCCSGRRAEREEQAHKSLSALFFCQDAEQTNDSRVGRSRTSALREAPGGESAPPPPAFEGDPERGRERERERGGGRVAWRSCGYPEEERVFFFAAHRPGSDCIVCCVWAKQRSEAKGCCCKRRNALEAVTLLDSALEEAKEQEEEEREEEDSAKGIAEETETVADQRLSERRPADSQAFSPSLPDAWCSGRAERRCTYTREAGSPEAEAGPEAERQREGERGEETEARDERGVCSEEGRTDRRKEGRGERVADATAACSQEGSCCTHHMQEQRWSLRLDEKQREERVSALLWVPVLQNASPHLLVGFNSGRICAYSAAGEMYLSFRWLSRPVVSLVLLEPSVSLSSCPTSTDLSFSTSSSSSSSSSSFSFVSAEPWSVSPHIGGVGREARASPSSSSERPQPRPRVAAALFASCEGASVALFTAGDLRLSSLSAPRVFPPSPHADGRQQDREGGRTRERRKEVERRDRAAGSSVNSTVNHILMR</sequence>
<feature type="region of interest" description="Disordered" evidence="1">
    <location>
        <begin position="357"/>
        <end position="410"/>
    </location>
</feature>
<dbReference type="OrthoDB" id="10504766at2759"/>
<organism evidence="2 3">
    <name type="scientific">Toxoplasma gondii TgCatPRC2</name>
    <dbReference type="NCBI Taxonomy" id="1130821"/>
    <lineage>
        <taxon>Eukaryota</taxon>
        <taxon>Sar</taxon>
        <taxon>Alveolata</taxon>
        <taxon>Apicomplexa</taxon>
        <taxon>Conoidasida</taxon>
        <taxon>Coccidia</taxon>
        <taxon>Eucoccidiorida</taxon>
        <taxon>Eimeriorina</taxon>
        <taxon>Sarcocystidae</taxon>
        <taxon>Toxoplasma</taxon>
    </lineage>
</organism>